<dbReference type="AlphaFoldDB" id="A0A540W1U8"/>
<dbReference type="PANTHER" id="PTHR43861:SF1">
    <property type="entry name" value="TRANS-ACONITATE 2-METHYLTRANSFERASE"/>
    <property type="match status" value="1"/>
</dbReference>
<accession>A0A540W1U8</accession>
<comment type="caution">
    <text evidence="2">The sequence shown here is derived from an EMBL/GenBank/DDBJ whole genome shotgun (WGS) entry which is preliminary data.</text>
</comment>
<dbReference type="SUPFAM" id="SSF53335">
    <property type="entry name" value="S-adenosyl-L-methionine-dependent methyltransferases"/>
    <property type="match status" value="1"/>
</dbReference>
<keyword evidence="3" id="KW-1185">Reference proteome</keyword>
<dbReference type="GO" id="GO:0017000">
    <property type="term" value="P:antibiotic biosynthetic process"/>
    <property type="evidence" value="ECO:0007669"/>
    <property type="project" value="UniProtKB-ARBA"/>
</dbReference>
<dbReference type="PANTHER" id="PTHR43861">
    <property type="entry name" value="TRANS-ACONITATE 2-METHYLTRANSFERASE-RELATED"/>
    <property type="match status" value="1"/>
</dbReference>
<feature type="domain" description="Methyltransferase type 11" evidence="1">
    <location>
        <begin position="78"/>
        <end position="174"/>
    </location>
</feature>
<dbReference type="GO" id="GO:0032259">
    <property type="term" value="P:methylation"/>
    <property type="evidence" value="ECO:0007669"/>
    <property type="project" value="UniProtKB-KW"/>
</dbReference>
<dbReference type="Pfam" id="PF08241">
    <property type="entry name" value="Methyltransf_11"/>
    <property type="match status" value="1"/>
</dbReference>
<gene>
    <name evidence="2" type="ORF">E6W39_12925</name>
</gene>
<dbReference type="EMBL" id="VIGB01000003">
    <property type="protein sequence ID" value="TQF03000.1"/>
    <property type="molecule type" value="Genomic_DNA"/>
</dbReference>
<dbReference type="InterPro" id="IPR029063">
    <property type="entry name" value="SAM-dependent_MTases_sf"/>
</dbReference>
<proteinExistence type="predicted"/>
<name>A0A540W1U8_9ACTN</name>
<dbReference type="OrthoDB" id="189743at2"/>
<reference evidence="2 3" key="1">
    <citation type="submission" date="2019-06" db="EMBL/GenBank/DDBJ databases">
        <title>Description of Kitasatospora acidophila sp. nov. isolated from pine grove soil, and reclassification of Streptomyces novaecaesareae to Kitasatospora novaeceasareae comb. nov.</title>
        <authorList>
            <person name="Kim M.J."/>
        </authorList>
    </citation>
    <scope>NUCLEOTIDE SEQUENCE [LARGE SCALE GENOMIC DNA]</scope>
    <source>
        <strain evidence="2 3">MMS16-CNU292</strain>
    </source>
</reference>
<organism evidence="2 3">
    <name type="scientific">Kitasatospora acidiphila</name>
    <dbReference type="NCBI Taxonomy" id="2567942"/>
    <lineage>
        <taxon>Bacteria</taxon>
        <taxon>Bacillati</taxon>
        <taxon>Actinomycetota</taxon>
        <taxon>Actinomycetes</taxon>
        <taxon>Kitasatosporales</taxon>
        <taxon>Streptomycetaceae</taxon>
        <taxon>Kitasatospora</taxon>
    </lineage>
</organism>
<dbReference type="Proteomes" id="UP000319103">
    <property type="component" value="Unassembled WGS sequence"/>
</dbReference>
<dbReference type="Gene3D" id="3.40.50.150">
    <property type="entry name" value="Vaccinia Virus protein VP39"/>
    <property type="match status" value="1"/>
</dbReference>
<protein>
    <submittedName>
        <fullName evidence="2">Class I SAM-dependent methyltransferase</fullName>
    </submittedName>
</protein>
<evidence type="ECO:0000313" key="2">
    <source>
        <dbReference type="EMBL" id="TQF03000.1"/>
    </source>
</evidence>
<keyword evidence="2" id="KW-0489">Methyltransferase</keyword>
<evidence type="ECO:0000259" key="1">
    <source>
        <dbReference type="Pfam" id="PF08241"/>
    </source>
</evidence>
<dbReference type="CDD" id="cd02440">
    <property type="entry name" value="AdoMet_MTases"/>
    <property type="match status" value="1"/>
</dbReference>
<evidence type="ECO:0000313" key="3">
    <source>
        <dbReference type="Proteomes" id="UP000319103"/>
    </source>
</evidence>
<dbReference type="InterPro" id="IPR013216">
    <property type="entry name" value="Methyltransf_11"/>
</dbReference>
<sequence>MWCQPQARPESRWFGAGPTANVPTLMNENSESAENTDTWDSIADWYVDLLRAGSALNDFNRDILLDQLPADLTDQRVLDLGCGEGIITRAVAARGAAVLGIDPSPRMIEHARSGGGVEPGSVAYSVDDACVLATVADDSMHWVIAGLALNNVPDLDAALLAVRRVLRPAGSLVFTVPHPCFEAPQASWTHDSRAQAADGTARRVVGDYLAEGFWRSTNPEAVRRAGNHHRTLTGYLRALLRHGYALEYAAEPSPTAAVAAQQPQRAGLPPFLMLRAAAAGSVESE</sequence>
<keyword evidence="2" id="KW-0808">Transferase</keyword>
<dbReference type="GO" id="GO:0008757">
    <property type="term" value="F:S-adenosylmethionine-dependent methyltransferase activity"/>
    <property type="evidence" value="ECO:0007669"/>
    <property type="project" value="InterPro"/>
</dbReference>